<feature type="domain" description="Glycoside hydrolase family 42 N-terminal" evidence="4">
    <location>
        <begin position="725"/>
        <end position="836"/>
    </location>
</feature>
<dbReference type="GO" id="GO:0005975">
    <property type="term" value="P:carbohydrate metabolic process"/>
    <property type="evidence" value="ECO:0007669"/>
    <property type="project" value="InterPro"/>
</dbReference>
<dbReference type="Pfam" id="PF17992">
    <property type="entry name" value="Agarase_CBM"/>
    <property type="match status" value="2"/>
</dbReference>
<dbReference type="OrthoDB" id="9760450at2"/>
<dbReference type="EMBL" id="KY417136">
    <property type="protein sequence ID" value="AQT38174.1"/>
    <property type="molecule type" value="Genomic_DNA"/>
</dbReference>
<dbReference type="Gene3D" id="3.20.20.80">
    <property type="entry name" value="Glycosidases"/>
    <property type="match status" value="1"/>
</dbReference>
<dbReference type="Gene3D" id="2.60.120.430">
    <property type="entry name" value="Galactose-binding lectin"/>
    <property type="match status" value="2"/>
</dbReference>
<dbReference type="InterPro" id="IPR013529">
    <property type="entry name" value="Glyco_hydro_42_N"/>
</dbReference>
<gene>
    <name evidence="6" type="primary">WH50B</name>
    <name evidence="7" type="ORF">GCM10007414_25580</name>
</gene>
<sequence length="955" mass="106254">MTFTKSKIATVLSLSLLGIYGCASTTPQNEQAAAGEQVVEDMGGALPDFESDKFFSKLKAEHAKASAVTDTGVTAGSQALKIDFDSVNEANKFKFWPNVKLHPDTGNWNWNAKGSLTLDVTNPTDSTANIILKIADNVGVMGAGDNQLNYALSVPAGETVPVEMIFNGSKRKLDGYWGGEKINLRKLVEFQIFVQGPIDQQSVIVDNFALVDATGDFVEASGAEEVVTGPVPTVLAITDFEKGQDSFISAERSVATTISPVKTDDGAAIDVLFSASNSYPNITFRPDVPWDWSGQGDFNVAFDMVNKSDEPLQLFVRVDDDEHEAFGGTANGVQNSWSGYVTIAPNDEGTYYLSLMPAGDQMVSGMRGEPPKKSYKAQAISYGWGDNNLDLSNIYSMQLYLQNPTADQKLQISSVRLIPNLESDTSRYEGLLDEFGQYTGQDWAQKVKSLEDLQAAGAAELDSLEHPTQLPDRSKFGGWADGPKLEATGFFRAEKVDGKWALVDPEGYLFFVTGLDNIRMDDTVTITGVDFSNKETREGREVASELRNSMFTWLPEYDDVLAESYDYADWIHTGALKKGEVFSFYSANLQRKYQTSREEALKIWKDVTLNRMQDWGFTTLGNWADPKFYDNQQIAYAANGWIFGDHARISTGNDYWGPIHDPFDPEFAVSTRKMAEKVASEVSKDDPWLMGIFVDNEISWGNTKNEANHYGLVVNALSYDIKESPAKAAFTKHLQDKYSSIDALNQSWGTKVTSWADFEVSFDHRSRLSSSMKKDYSEMLQMLSEKYFSTVQAELKKVLPNHMYLGARFADWGVTPEIARGAAPYVDVMSYNLYAEDLNSKGDWSLLPELDKPSIIGEFHFGATDTGLFHGGIVSASNQADRAKKYTHYMQSIVDNPYFVGAHWFQYLDSPTTGRAWDGENYNVGFVSITDTPYQELIDAAKQFNRDLYNLRYKK</sequence>
<name>A0A1S6LKL3_9ALTE</name>
<feature type="chain" id="PRO_5010545853" evidence="3">
    <location>
        <begin position="24"/>
        <end position="955"/>
    </location>
</feature>
<keyword evidence="2" id="KW-0326">Glycosidase</keyword>
<evidence type="ECO:0000259" key="5">
    <source>
        <dbReference type="Pfam" id="PF17992"/>
    </source>
</evidence>
<dbReference type="SMR" id="A0A1S6LKL3"/>
<feature type="signal peptide" evidence="3">
    <location>
        <begin position="1"/>
        <end position="23"/>
    </location>
</feature>
<dbReference type="EMBL" id="BMDY01000015">
    <property type="protein sequence ID" value="GGB11019.1"/>
    <property type="molecule type" value="Genomic_DNA"/>
</dbReference>
<evidence type="ECO:0000256" key="1">
    <source>
        <dbReference type="ARBA" id="ARBA00022801"/>
    </source>
</evidence>
<reference evidence="7" key="1">
    <citation type="journal article" date="2014" name="Int. J. Syst. Evol. Microbiol.">
        <title>Complete genome of a new Firmicutes species belonging to the dominant human colonic microbiota ('Ruminococcus bicirculans') reveals two chromosomes and a selective capacity to utilize plant glucans.</title>
        <authorList>
            <consortium name="NISC Comparative Sequencing Program"/>
            <person name="Wegmann U."/>
            <person name="Louis P."/>
            <person name="Goesmann A."/>
            <person name="Henrissat B."/>
            <person name="Duncan S.H."/>
            <person name="Flint H.J."/>
        </authorList>
    </citation>
    <scope>NUCLEOTIDE SEQUENCE</scope>
    <source>
        <strain evidence="7">CGMCC 1.10131</strain>
    </source>
</reference>
<dbReference type="PROSITE" id="PS51257">
    <property type="entry name" value="PROKAR_LIPOPROTEIN"/>
    <property type="match status" value="1"/>
</dbReference>
<dbReference type="InterPro" id="IPR017853">
    <property type="entry name" value="GH"/>
</dbReference>
<reference evidence="8" key="3">
    <citation type="journal article" date="2019" name="Int. J. Syst. Evol. Microbiol.">
        <title>The Global Catalogue of Microorganisms (GCM) 10K type strain sequencing project: providing services to taxonomists for standard genome sequencing and annotation.</title>
        <authorList>
            <consortium name="The Broad Institute Genomics Platform"/>
            <consortium name="The Broad Institute Genome Sequencing Center for Infectious Disease"/>
            <person name="Wu L."/>
            <person name="Ma J."/>
        </authorList>
    </citation>
    <scope>NUCLEOTIDE SEQUENCE [LARGE SCALE GENOMIC DNA]</scope>
    <source>
        <strain evidence="8">CGMCC 1.10131</strain>
    </source>
</reference>
<organism evidence="6">
    <name type="scientific">Agarivorans gilvus</name>
    <dbReference type="NCBI Taxonomy" id="680279"/>
    <lineage>
        <taxon>Bacteria</taxon>
        <taxon>Pseudomonadati</taxon>
        <taxon>Pseudomonadota</taxon>
        <taxon>Gammaproteobacteria</taxon>
        <taxon>Alteromonadales</taxon>
        <taxon>Alteromonadaceae</taxon>
        <taxon>Agarivorans</taxon>
    </lineage>
</organism>
<evidence type="ECO:0000256" key="3">
    <source>
        <dbReference type="SAM" id="SignalP"/>
    </source>
</evidence>
<dbReference type="GO" id="GO:0004565">
    <property type="term" value="F:beta-galactosidase activity"/>
    <property type="evidence" value="ECO:0007669"/>
    <property type="project" value="InterPro"/>
</dbReference>
<evidence type="ECO:0000259" key="4">
    <source>
        <dbReference type="Pfam" id="PF02449"/>
    </source>
</evidence>
<dbReference type="RefSeq" id="WP_055733242.1">
    <property type="nucleotide sequence ID" value="NZ_BMDY01000015.1"/>
</dbReference>
<protein>
    <submittedName>
        <fullName evidence="6">Beta-agarase</fullName>
    </submittedName>
</protein>
<dbReference type="SUPFAM" id="SSF51445">
    <property type="entry name" value="(Trans)glycosidases"/>
    <property type="match status" value="1"/>
</dbReference>
<evidence type="ECO:0000313" key="8">
    <source>
        <dbReference type="Proteomes" id="UP000651977"/>
    </source>
</evidence>
<keyword evidence="3" id="KW-0732">Signal</keyword>
<evidence type="ECO:0000313" key="7">
    <source>
        <dbReference type="EMBL" id="GGB11019.1"/>
    </source>
</evidence>
<reference evidence="7" key="4">
    <citation type="submission" date="2024-05" db="EMBL/GenBank/DDBJ databases">
        <authorList>
            <person name="Sun Q."/>
            <person name="Zhou Y."/>
        </authorList>
    </citation>
    <scope>NUCLEOTIDE SEQUENCE</scope>
    <source>
        <strain evidence="7">CGMCC 1.10131</strain>
    </source>
</reference>
<keyword evidence="8" id="KW-1185">Reference proteome</keyword>
<dbReference type="Proteomes" id="UP000651977">
    <property type="component" value="Unassembled WGS sequence"/>
</dbReference>
<dbReference type="Pfam" id="PF02449">
    <property type="entry name" value="Glyco_hydro_42"/>
    <property type="match status" value="1"/>
</dbReference>
<dbReference type="AlphaFoldDB" id="A0A1S6LKL3"/>
<reference evidence="6" key="2">
    <citation type="submission" date="2017-01" db="EMBL/GenBank/DDBJ databases">
        <title>Biochemical Characterization, Substrate Degradation Pattern and Function for Carbohydrate-binding Modules of a Novel Neoagarotetraose-forming-beta-agarase from Agarivorans gilvus WH0801.</title>
        <authorList>
            <person name="Mao X."/>
        </authorList>
    </citation>
    <scope>NUCLEOTIDE SEQUENCE</scope>
    <source>
        <strain evidence="6">WH0801</strain>
    </source>
</reference>
<dbReference type="GO" id="GO:0009341">
    <property type="term" value="C:beta-galactosidase complex"/>
    <property type="evidence" value="ECO:0007669"/>
    <property type="project" value="InterPro"/>
</dbReference>
<dbReference type="InterPro" id="IPR040669">
    <property type="entry name" value="Agarase_CBM"/>
</dbReference>
<evidence type="ECO:0000256" key="2">
    <source>
        <dbReference type="ARBA" id="ARBA00023295"/>
    </source>
</evidence>
<keyword evidence="1" id="KW-0378">Hydrolase</keyword>
<accession>A0A1S6LKL3</accession>
<feature type="domain" description="Agarase CBM-like" evidence="5">
    <location>
        <begin position="239"/>
        <end position="424"/>
    </location>
</feature>
<feature type="domain" description="Agarase CBM-like" evidence="5">
    <location>
        <begin position="48"/>
        <end position="140"/>
    </location>
</feature>
<evidence type="ECO:0000313" key="6">
    <source>
        <dbReference type="EMBL" id="AQT38174.1"/>
    </source>
</evidence>
<proteinExistence type="predicted"/>